<accession>A0A8J8T0Q1</accession>
<evidence type="ECO:0000313" key="2">
    <source>
        <dbReference type="EMBL" id="TNV77912.1"/>
    </source>
</evidence>
<dbReference type="GO" id="GO:0042162">
    <property type="term" value="F:telomeric DNA binding"/>
    <property type="evidence" value="ECO:0007669"/>
    <property type="project" value="InterPro"/>
</dbReference>
<dbReference type="Proteomes" id="UP000785679">
    <property type="component" value="Unassembled WGS sequence"/>
</dbReference>
<dbReference type="Gene3D" id="2.40.200.10">
    <property type="entry name" value="Telomere-binding Protein Beta Subunit, Chain"/>
    <property type="match status" value="1"/>
</dbReference>
<organism evidence="2 3">
    <name type="scientific">Halteria grandinella</name>
    <dbReference type="NCBI Taxonomy" id="5974"/>
    <lineage>
        <taxon>Eukaryota</taxon>
        <taxon>Sar</taxon>
        <taxon>Alveolata</taxon>
        <taxon>Ciliophora</taxon>
        <taxon>Intramacronucleata</taxon>
        <taxon>Spirotrichea</taxon>
        <taxon>Stichotrichia</taxon>
        <taxon>Sporadotrichida</taxon>
        <taxon>Halteriidae</taxon>
        <taxon>Halteria</taxon>
    </lineage>
</organism>
<proteinExistence type="predicted"/>
<sequence length="388" mass="43389">MFASVPAAKPATAKKTAPPKSAFKTLIFELLENKGDFSKLSQSIRKSSLKCQVNQAFPKFLVSDGTYFLSAYFTKDCIRKCHAEKDRKVNITDLQGGLISINKWEVELIGVNSAEEFISYQNVEMRLVVHEFKALYGEQLKLRKFPANLFRDDEVKALIQHFIQEERSAHLKGLKRDFDASKPLLTLREANTVSLLDPSKGSKQSADEEIFSAFTHLLPKNKQVETVNLQEIYVAEKGPDALRQFNINFHFAQKKEVPCLEKKARNLKHGRRASHDDSRKQPAVVEKVKKSLKIGGKDVKDIKVTTTIVKKSAHSKVIIKKRPVAKKAPKKAPVIVKRVVKKANGKVAVAPKAKLTVGMMAKLAEQKEAAKGRPTRPSAAASPLKKKK</sequence>
<dbReference type="SUPFAM" id="SSF50249">
    <property type="entry name" value="Nucleic acid-binding proteins"/>
    <property type="match status" value="1"/>
</dbReference>
<dbReference type="AlphaFoldDB" id="A0A8J8T0Q1"/>
<dbReference type="InterPro" id="IPR023113">
    <property type="entry name" value="TEBP_beta_dom_sf"/>
</dbReference>
<gene>
    <name evidence="2" type="ORF">FGO68_gene15921</name>
</gene>
<dbReference type="EMBL" id="RRYP01011164">
    <property type="protein sequence ID" value="TNV77912.1"/>
    <property type="molecule type" value="Genomic_DNA"/>
</dbReference>
<name>A0A8J8T0Q1_HALGN</name>
<comment type="caution">
    <text evidence="2">The sequence shown here is derived from an EMBL/GenBank/DDBJ whole genome shotgun (WGS) entry which is preliminary data.</text>
</comment>
<dbReference type="Pfam" id="PF07404">
    <property type="entry name" value="TEBP_beta"/>
    <property type="match status" value="1"/>
</dbReference>
<evidence type="ECO:0000256" key="1">
    <source>
        <dbReference type="SAM" id="MobiDB-lite"/>
    </source>
</evidence>
<dbReference type="OrthoDB" id="10594410at2759"/>
<dbReference type="InterPro" id="IPR012340">
    <property type="entry name" value="NA-bd_OB-fold"/>
</dbReference>
<dbReference type="InterPro" id="IPR010874">
    <property type="entry name" value="TEBB"/>
</dbReference>
<feature type="region of interest" description="Disordered" evidence="1">
    <location>
        <begin position="365"/>
        <end position="388"/>
    </location>
</feature>
<reference evidence="2" key="1">
    <citation type="submission" date="2019-06" db="EMBL/GenBank/DDBJ databases">
        <authorList>
            <person name="Zheng W."/>
        </authorList>
    </citation>
    <scope>NUCLEOTIDE SEQUENCE</scope>
    <source>
        <strain evidence="2">QDHG01</strain>
    </source>
</reference>
<keyword evidence="3" id="KW-1185">Reference proteome</keyword>
<dbReference type="GO" id="GO:0000781">
    <property type="term" value="C:chromosome, telomeric region"/>
    <property type="evidence" value="ECO:0007669"/>
    <property type="project" value="InterPro"/>
</dbReference>
<protein>
    <submittedName>
        <fullName evidence="2">Uncharacterized protein</fullName>
    </submittedName>
</protein>
<evidence type="ECO:0000313" key="3">
    <source>
        <dbReference type="Proteomes" id="UP000785679"/>
    </source>
</evidence>